<dbReference type="Pfam" id="PF01613">
    <property type="entry name" value="Flavin_Reduct"/>
    <property type="match status" value="1"/>
</dbReference>
<dbReference type="Gene3D" id="2.30.110.10">
    <property type="entry name" value="Electron Transport, Fmn-binding Protein, Chain A"/>
    <property type="match status" value="1"/>
</dbReference>
<dbReference type="SMART" id="SM00903">
    <property type="entry name" value="Flavin_Reduct"/>
    <property type="match status" value="1"/>
</dbReference>
<comment type="caution">
    <text evidence="2">The sequence shown here is derived from an EMBL/GenBank/DDBJ whole genome shotgun (WGS) entry which is preliminary data.</text>
</comment>
<proteinExistence type="predicted"/>
<dbReference type="InterPro" id="IPR002563">
    <property type="entry name" value="Flavin_Rdtase-like_dom"/>
</dbReference>
<sequence length="175" mass="18682">MTIHSSHPFRDPEADPVRRLRGRLGGAVTLWTAGEGEDVFEWAGLTVTSVLVANGEPARLLALVDPDSAFADVLEATGRAVVAVLTWDDRDLADAFAGTAPAPGGPFRQAEFTSSPWGPRLTRVATWAGVQLESATPVGWSSLVTAVVEEVTVGEDDPLIHRRGRYLRPLDGSPD</sequence>
<name>A0A930VF23_9ACTN</name>
<dbReference type="InterPro" id="IPR012349">
    <property type="entry name" value="Split_barrel_FMN-bd"/>
</dbReference>
<dbReference type="SUPFAM" id="SSF50475">
    <property type="entry name" value="FMN-binding split barrel"/>
    <property type="match status" value="1"/>
</dbReference>
<dbReference type="GO" id="GO:0016646">
    <property type="term" value="F:oxidoreductase activity, acting on the CH-NH group of donors, NAD or NADP as acceptor"/>
    <property type="evidence" value="ECO:0007669"/>
    <property type="project" value="UniProtKB-ARBA"/>
</dbReference>
<evidence type="ECO:0000259" key="1">
    <source>
        <dbReference type="SMART" id="SM00903"/>
    </source>
</evidence>
<dbReference type="AlphaFoldDB" id="A0A930VF23"/>
<dbReference type="Proteomes" id="UP000640489">
    <property type="component" value="Unassembled WGS sequence"/>
</dbReference>
<gene>
    <name evidence="2" type="ORF">ISU07_11560</name>
</gene>
<protein>
    <submittedName>
        <fullName evidence="2">Flavin reductase</fullName>
    </submittedName>
</protein>
<feature type="domain" description="Flavin reductase like" evidence="1">
    <location>
        <begin position="21"/>
        <end position="168"/>
    </location>
</feature>
<accession>A0A930VF23</accession>
<dbReference type="RefSeq" id="WP_194706957.1">
    <property type="nucleotide sequence ID" value="NZ_JADKPN010000006.1"/>
</dbReference>
<dbReference type="EMBL" id="JADKPN010000006">
    <property type="protein sequence ID" value="MBF4763763.1"/>
    <property type="molecule type" value="Genomic_DNA"/>
</dbReference>
<keyword evidence="3" id="KW-1185">Reference proteome</keyword>
<dbReference type="GO" id="GO:0010181">
    <property type="term" value="F:FMN binding"/>
    <property type="evidence" value="ECO:0007669"/>
    <property type="project" value="InterPro"/>
</dbReference>
<evidence type="ECO:0000313" key="3">
    <source>
        <dbReference type="Proteomes" id="UP000640489"/>
    </source>
</evidence>
<reference evidence="2" key="1">
    <citation type="submission" date="2020-11" db="EMBL/GenBank/DDBJ databases">
        <title>Nocardioides sp. nov., isolated from Soil of Cynanchum wilfordii Hemsley rhizosphere.</title>
        <authorList>
            <person name="Lee J.-S."/>
            <person name="Suh M.K."/>
            <person name="Kim J.-S."/>
        </authorList>
    </citation>
    <scope>NUCLEOTIDE SEQUENCE</scope>
    <source>
        <strain evidence="2">KCTC 19275</strain>
    </source>
</reference>
<evidence type="ECO:0000313" key="2">
    <source>
        <dbReference type="EMBL" id="MBF4763763.1"/>
    </source>
</evidence>
<organism evidence="2 3">
    <name type="scientific">Nocardioides islandensis</name>
    <dbReference type="NCBI Taxonomy" id="433663"/>
    <lineage>
        <taxon>Bacteria</taxon>
        <taxon>Bacillati</taxon>
        <taxon>Actinomycetota</taxon>
        <taxon>Actinomycetes</taxon>
        <taxon>Propionibacteriales</taxon>
        <taxon>Nocardioidaceae</taxon>
        <taxon>Nocardioides</taxon>
    </lineage>
</organism>